<evidence type="ECO:0000313" key="2">
    <source>
        <dbReference type="Proteomes" id="UP001234178"/>
    </source>
</evidence>
<keyword evidence="2" id="KW-1185">Reference proteome</keyword>
<accession>A0ABQ9ZHY5</accession>
<evidence type="ECO:0000313" key="1">
    <source>
        <dbReference type="EMBL" id="KAK4012175.1"/>
    </source>
</evidence>
<dbReference type="Proteomes" id="UP001234178">
    <property type="component" value="Unassembled WGS sequence"/>
</dbReference>
<gene>
    <name evidence="1" type="ORF">OUZ56_021274</name>
</gene>
<protein>
    <submittedName>
        <fullName evidence="1">Uncharacterized protein</fullName>
    </submittedName>
</protein>
<comment type="caution">
    <text evidence="1">The sequence shown here is derived from an EMBL/GenBank/DDBJ whole genome shotgun (WGS) entry which is preliminary data.</text>
</comment>
<reference evidence="1 2" key="1">
    <citation type="journal article" date="2023" name="Nucleic Acids Res.">
        <title>The hologenome of Daphnia magna reveals possible DNA methylation and microbiome-mediated evolution of the host genome.</title>
        <authorList>
            <person name="Chaturvedi A."/>
            <person name="Li X."/>
            <person name="Dhandapani V."/>
            <person name="Marshall H."/>
            <person name="Kissane S."/>
            <person name="Cuenca-Cambronero M."/>
            <person name="Asole G."/>
            <person name="Calvet F."/>
            <person name="Ruiz-Romero M."/>
            <person name="Marangio P."/>
            <person name="Guigo R."/>
            <person name="Rago D."/>
            <person name="Mirbahai L."/>
            <person name="Eastwood N."/>
            <person name="Colbourne J.K."/>
            <person name="Zhou J."/>
            <person name="Mallon E."/>
            <person name="Orsini L."/>
        </authorList>
    </citation>
    <scope>NUCLEOTIDE SEQUENCE [LARGE SCALE GENOMIC DNA]</scope>
    <source>
        <strain evidence="1">LRV0_1</strain>
    </source>
</reference>
<proteinExistence type="predicted"/>
<name>A0ABQ9ZHY5_9CRUS</name>
<dbReference type="EMBL" id="JAOYFB010000003">
    <property type="protein sequence ID" value="KAK4012175.1"/>
    <property type="molecule type" value="Genomic_DNA"/>
</dbReference>
<organism evidence="1 2">
    <name type="scientific">Daphnia magna</name>
    <dbReference type="NCBI Taxonomy" id="35525"/>
    <lineage>
        <taxon>Eukaryota</taxon>
        <taxon>Metazoa</taxon>
        <taxon>Ecdysozoa</taxon>
        <taxon>Arthropoda</taxon>
        <taxon>Crustacea</taxon>
        <taxon>Branchiopoda</taxon>
        <taxon>Diplostraca</taxon>
        <taxon>Cladocera</taxon>
        <taxon>Anomopoda</taxon>
        <taxon>Daphniidae</taxon>
        <taxon>Daphnia</taxon>
    </lineage>
</organism>
<sequence>MCPVSKLRDNFCTGLSFAFSIFSGFLESEMGELLKSGFKGGSPIRPHVKIDYSATHPARVADFDDSSFRPIYALSSTRRYHVPIPCQHHSKRNLK</sequence>